<comment type="caution">
    <text evidence="1">The sequence shown here is derived from an EMBL/GenBank/DDBJ whole genome shotgun (WGS) entry which is preliminary data.</text>
</comment>
<evidence type="ECO:0000313" key="2">
    <source>
        <dbReference type="Proteomes" id="UP001369736"/>
    </source>
</evidence>
<sequence>MWNDDRDDENDLDECDGYVVLIADATTGELDCYGPFHDVAGAATHVMSAREDLCREEFDGVVVELVRWHRR</sequence>
<name>A0ABU8MBR1_9PSEU</name>
<accession>A0ABU8MBR1</accession>
<keyword evidence="2" id="KW-1185">Reference proteome</keyword>
<proteinExistence type="predicted"/>
<evidence type="ECO:0000313" key="1">
    <source>
        <dbReference type="EMBL" id="MEJ2864328.1"/>
    </source>
</evidence>
<dbReference type="RefSeq" id="WP_337705689.1">
    <property type="nucleotide sequence ID" value="NZ_JBBEGM010000011.1"/>
</dbReference>
<protein>
    <submittedName>
        <fullName evidence="1">Uncharacterized protein</fullName>
    </submittedName>
</protein>
<dbReference type="Proteomes" id="UP001369736">
    <property type="component" value="Unassembled WGS sequence"/>
</dbReference>
<reference evidence="1 2" key="1">
    <citation type="submission" date="2024-03" db="EMBL/GenBank/DDBJ databases">
        <title>Actinomycetospora sp. OC33-EN07, a novel actinomycete isolated from wild orchid (Aerides multiflora).</title>
        <authorList>
            <person name="Suriyachadkun C."/>
        </authorList>
    </citation>
    <scope>NUCLEOTIDE SEQUENCE [LARGE SCALE GENOMIC DNA]</scope>
    <source>
        <strain evidence="1 2">OC33-EN07</strain>
    </source>
</reference>
<organism evidence="1 2">
    <name type="scientific">Actinomycetospora flava</name>
    <dbReference type="NCBI Taxonomy" id="3129232"/>
    <lineage>
        <taxon>Bacteria</taxon>
        <taxon>Bacillati</taxon>
        <taxon>Actinomycetota</taxon>
        <taxon>Actinomycetes</taxon>
        <taxon>Pseudonocardiales</taxon>
        <taxon>Pseudonocardiaceae</taxon>
        <taxon>Actinomycetospora</taxon>
    </lineage>
</organism>
<gene>
    <name evidence="1" type="ORF">WCD58_24435</name>
</gene>
<dbReference type="EMBL" id="JBBEGM010000011">
    <property type="protein sequence ID" value="MEJ2864328.1"/>
    <property type="molecule type" value="Genomic_DNA"/>
</dbReference>